<dbReference type="Pfam" id="PF05050">
    <property type="entry name" value="Methyltransf_21"/>
    <property type="match status" value="1"/>
</dbReference>
<dbReference type="CDD" id="cd02440">
    <property type="entry name" value="AdoMet_MTases"/>
    <property type="match status" value="1"/>
</dbReference>
<evidence type="ECO:0000313" key="2">
    <source>
        <dbReference type="EMBL" id="MBH8564556.1"/>
    </source>
</evidence>
<comment type="caution">
    <text evidence="2">The sequence shown here is derived from an EMBL/GenBank/DDBJ whole genome shotgun (WGS) entry which is preliminary data.</text>
</comment>
<accession>A0A8J7LAU9</accession>
<evidence type="ECO:0000313" key="3">
    <source>
        <dbReference type="Proteomes" id="UP000632766"/>
    </source>
</evidence>
<dbReference type="NCBIfam" id="TIGR01444">
    <property type="entry name" value="fkbM_fam"/>
    <property type="match status" value="1"/>
</dbReference>
<proteinExistence type="predicted"/>
<dbReference type="PANTHER" id="PTHR34203:SF13">
    <property type="entry name" value="EXPRESSED PROTEIN"/>
    <property type="match status" value="1"/>
</dbReference>
<dbReference type="SUPFAM" id="SSF53335">
    <property type="entry name" value="S-adenosyl-L-methionine-dependent methyltransferases"/>
    <property type="match status" value="1"/>
</dbReference>
<sequence length="276" mass="31813">MPTLIPETVLPNGNKVFYLHEAEVPILHEQIQEYFKHGIVVHEGDTVFDVGANIGLFTLKVNELCNKNVNVYAFEPIPDTFEVLQRNVQRWNPERLKVFPCGLSDKSQTVTFSYYPNSPALSNAYPDDSKELTDQLKATILRNLESAPPFVRRLRLLPPFLRSFVFDKLGKRSFKTKQVICQMKTVSDIIHEYNIKRIDLLKVDVEKSELNVLLGIEKQHWSKIKQLCIEIHNLENRVEKIIALLKVHGLSKITVEQEPLFKGSNIFSLYALQQNN</sequence>
<keyword evidence="2" id="KW-0489">Methyltransferase</keyword>
<dbReference type="GO" id="GO:0032259">
    <property type="term" value="P:methylation"/>
    <property type="evidence" value="ECO:0007669"/>
    <property type="project" value="UniProtKB-KW"/>
</dbReference>
<dbReference type="AlphaFoldDB" id="A0A8J7LAU9"/>
<dbReference type="EMBL" id="JAECZC010000046">
    <property type="protein sequence ID" value="MBH8564556.1"/>
    <property type="molecule type" value="Genomic_DNA"/>
</dbReference>
<dbReference type="PANTHER" id="PTHR34203">
    <property type="entry name" value="METHYLTRANSFERASE, FKBM FAMILY PROTEIN"/>
    <property type="match status" value="1"/>
</dbReference>
<dbReference type="InterPro" id="IPR052514">
    <property type="entry name" value="SAM-dependent_MTase"/>
</dbReference>
<reference evidence="2 3" key="1">
    <citation type="journal article" date="2021" name="Int. J. Syst. Evol. Microbiol.">
        <title>Amazonocrinis nigriterrae gen. nov., sp. nov., Atlanticothrix silvestris gen. nov., sp. nov. and Dendronalium phyllosphericum gen. nov., sp. nov., nostocacean cyanobacteria from Brazilian environments.</title>
        <authorList>
            <person name="Alvarenga D.O."/>
            <person name="Andreote A.P.D."/>
            <person name="Branco L.H.Z."/>
            <person name="Delbaje E."/>
            <person name="Cruz R.B."/>
            <person name="Varani A.M."/>
            <person name="Fiore M.F."/>
        </authorList>
    </citation>
    <scope>NUCLEOTIDE SEQUENCE [LARGE SCALE GENOMIC DNA]</scope>
    <source>
        <strain evidence="2 3">CENA67</strain>
    </source>
</reference>
<dbReference type="Gene3D" id="3.40.50.150">
    <property type="entry name" value="Vaccinia Virus protein VP39"/>
    <property type="match status" value="1"/>
</dbReference>
<dbReference type="InterPro" id="IPR006342">
    <property type="entry name" value="FkbM_mtfrase"/>
</dbReference>
<keyword evidence="2" id="KW-0808">Transferase</keyword>
<gene>
    <name evidence="2" type="ORF">I8748_20610</name>
</gene>
<evidence type="ECO:0000259" key="1">
    <source>
        <dbReference type="Pfam" id="PF05050"/>
    </source>
</evidence>
<keyword evidence="3" id="KW-1185">Reference proteome</keyword>
<protein>
    <submittedName>
        <fullName evidence="2">FkbM family methyltransferase</fullName>
    </submittedName>
</protein>
<name>A0A8J7LAU9_9NOST</name>
<dbReference type="InterPro" id="IPR029063">
    <property type="entry name" value="SAM-dependent_MTases_sf"/>
</dbReference>
<dbReference type="Proteomes" id="UP000632766">
    <property type="component" value="Unassembled WGS sequence"/>
</dbReference>
<dbReference type="RefSeq" id="WP_198126389.1">
    <property type="nucleotide sequence ID" value="NZ_JAECZC010000046.1"/>
</dbReference>
<dbReference type="GO" id="GO:0008168">
    <property type="term" value="F:methyltransferase activity"/>
    <property type="evidence" value="ECO:0007669"/>
    <property type="project" value="UniProtKB-KW"/>
</dbReference>
<feature type="domain" description="Methyltransferase FkbM" evidence="1">
    <location>
        <begin position="49"/>
        <end position="249"/>
    </location>
</feature>
<organism evidence="2 3">
    <name type="scientific">Amazonocrinis nigriterrae CENA67</name>
    <dbReference type="NCBI Taxonomy" id="2794033"/>
    <lineage>
        <taxon>Bacteria</taxon>
        <taxon>Bacillati</taxon>
        <taxon>Cyanobacteriota</taxon>
        <taxon>Cyanophyceae</taxon>
        <taxon>Nostocales</taxon>
        <taxon>Nostocaceae</taxon>
        <taxon>Amazonocrinis</taxon>
        <taxon>Amazonocrinis nigriterrae</taxon>
    </lineage>
</organism>